<gene>
    <name evidence="1" type="ORF">F5144DRAFT_489301</name>
</gene>
<keyword evidence="2" id="KW-1185">Reference proteome</keyword>
<comment type="caution">
    <text evidence="1">The sequence shown here is derived from an EMBL/GenBank/DDBJ whole genome shotgun (WGS) entry which is preliminary data.</text>
</comment>
<proteinExistence type="predicted"/>
<keyword evidence="1" id="KW-0378">Hydrolase</keyword>
<dbReference type="EMBL" id="JAGIZQ010000004">
    <property type="protein sequence ID" value="KAH6631515.1"/>
    <property type="molecule type" value="Genomic_DNA"/>
</dbReference>
<reference evidence="1 2" key="1">
    <citation type="journal article" date="2021" name="Nat. Commun.">
        <title>Genetic determinants of endophytism in the Arabidopsis root mycobiome.</title>
        <authorList>
            <person name="Mesny F."/>
            <person name="Miyauchi S."/>
            <person name="Thiergart T."/>
            <person name="Pickel B."/>
            <person name="Atanasova L."/>
            <person name="Karlsson M."/>
            <person name="Huettel B."/>
            <person name="Barry K.W."/>
            <person name="Haridas S."/>
            <person name="Chen C."/>
            <person name="Bauer D."/>
            <person name="Andreopoulos W."/>
            <person name="Pangilinan J."/>
            <person name="LaButti K."/>
            <person name="Riley R."/>
            <person name="Lipzen A."/>
            <person name="Clum A."/>
            <person name="Drula E."/>
            <person name="Henrissat B."/>
            <person name="Kohler A."/>
            <person name="Grigoriev I.V."/>
            <person name="Martin F.M."/>
            <person name="Hacquard S."/>
        </authorList>
    </citation>
    <scope>NUCLEOTIDE SEQUENCE [LARGE SCALE GENOMIC DNA]</scope>
    <source>
        <strain evidence="1 2">MPI-SDFR-AT-0079</strain>
    </source>
</reference>
<evidence type="ECO:0000313" key="1">
    <source>
        <dbReference type="EMBL" id="KAH6631515.1"/>
    </source>
</evidence>
<evidence type="ECO:0000313" key="2">
    <source>
        <dbReference type="Proteomes" id="UP000724584"/>
    </source>
</evidence>
<protein>
    <submittedName>
        <fullName evidence="1">P-loop containing nucleoside triphosphate hydrolase protein</fullName>
    </submittedName>
</protein>
<name>A0ACB7P7V2_9PEZI</name>
<organism evidence="1 2">
    <name type="scientific">Chaetomium tenue</name>
    <dbReference type="NCBI Taxonomy" id="1854479"/>
    <lineage>
        <taxon>Eukaryota</taxon>
        <taxon>Fungi</taxon>
        <taxon>Dikarya</taxon>
        <taxon>Ascomycota</taxon>
        <taxon>Pezizomycotina</taxon>
        <taxon>Sordariomycetes</taxon>
        <taxon>Sordariomycetidae</taxon>
        <taxon>Sordariales</taxon>
        <taxon>Chaetomiaceae</taxon>
        <taxon>Chaetomium</taxon>
    </lineage>
</organism>
<dbReference type="Proteomes" id="UP000724584">
    <property type="component" value="Unassembled WGS sequence"/>
</dbReference>
<sequence length="508" mass="56381">MRLPATPYPDEEDRRQEATIVFNTSPLHSPTSSDVTLPAVGDSDNGFELEYDGNNTDITEDAIFTDTDTDSEADSDNDAADGAGSYIDISSRVGRPEDWSSGAYSTLKSLVSAAKGAASKRVVRFIKKHLKGTKLIFVVGQAGTGKSSLLSEITGQDINIGKSHKSGTEEYEVCPAVIDGEQYLFVDTAGFGAGDRRDFDNFFDVVTCLDALAPFVTIAGLIFVYGGTQERMYAHDLTTTQWVKCFCGPEFYQYITIVTTKWDSLQEEAFTEAWERFDGVIKDPVVADILSPAPVGTKRYHPGSVYHHGVVMDDANPGTPLRCLPKTTCANERTKRARAKIMNRYSTRPEVKPQILREMAAGVLWYETEAAKLLRNSHLTIKLTFVDHFLRVTVIPDKKPAELNTNRRGRRTASTLPPAPALLALPPPDPTPVTEKPAEPRTKPKVRKTTSTLPPVPLVLTLPPAARSGDPWTEKPKRAWYSRIWDWLEKAKEIAFFFRRQKRDSNTC</sequence>
<accession>A0ACB7P7V2</accession>